<dbReference type="AlphaFoldDB" id="A0A4Y1WSR0"/>
<protein>
    <submittedName>
        <fullName evidence="1">Uncharacterized protein</fullName>
    </submittedName>
</protein>
<dbReference type="Proteomes" id="UP000318946">
    <property type="component" value="Chromosome"/>
</dbReference>
<dbReference type="GO" id="GO:0006974">
    <property type="term" value="P:DNA damage response"/>
    <property type="evidence" value="ECO:0007669"/>
    <property type="project" value="TreeGrafter"/>
</dbReference>
<reference evidence="2" key="1">
    <citation type="submission" date="2019-06" db="EMBL/GenBank/DDBJ databases">
        <title>Alistipes onderdonkii subsp. vulgaris subsp. nov., Alistipes dispar sp. nov. and Alistipes communis sp. nov., isolated from human faeces, and creation of Alistipes onderdonkii subsp. onderdonkii subsp. nov.</title>
        <authorList>
            <person name="Sakamoto M."/>
            <person name="Ikeyama N."/>
            <person name="Ogata Y."/>
            <person name="Suda W."/>
            <person name="Iino T."/>
            <person name="Hattori M."/>
            <person name="Ohkuma M."/>
        </authorList>
    </citation>
    <scope>NUCLEOTIDE SEQUENCE [LARGE SCALE GENOMIC DNA]</scope>
    <source>
        <strain evidence="2">5CBH24</strain>
    </source>
</reference>
<organism evidence="1 2">
    <name type="scientific">Alistipes communis</name>
    <dbReference type="NCBI Taxonomy" id="2585118"/>
    <lineage>
        <taxon>Bacteria</taxon>
        <taxon>Pseudomonadati</taxon>
        <taxon>Bacteroidota</taxon>
        <taxon>Bacteroidia</taxon>
        <taxon>Bacteroidales</taxon>
        <taxon>Rikenellaceae</taxon>
        <taxon>Alistipes</taxon>
    </lineage>
</organism>
<evidence type="ECO:0000313" key="1">
    <source>
        <dbReference type="EMBL" id="BBL03857.1"/>
    </source>
</evidence>
<dbReference type="KEGG" id="acou:A5CBH24_11700"/>
<dbReference type="OrthoDB" id="1118849at2"/>
<dbReference type="InterPro" id="IPR007497">
    <property type="entry name" value="SIMPL/DUF541"/>
</dbReference>
<dbReference type="InterPro" id="IPR052022">
    <property type="entry name" value="26kDa_periplasmic_antigen"/>
</dbReference>
<dbReference type="PANTHER" id="PTHR34387">
    <property type="entry name" value="SLR1258 PROTEIN"/>
    <property type="match status" value="1"/>
</dbReference>
<dbReference type="EMBL" id="AP019735">
    <property type="protein sequence ID" value="BBL03857.1"/>
    <property type="molecule type" value="Genomic_DNA"/>
</dbReference>
<dbReference type="Gene3D" id="3.30.110.170">
    <property type="entry name" value="Protein of unknown function (DUF541), domain 1"/>
    <property type="match status" value="1"/>
</dbReference>
<keyword evidence="2" id="KW-1185">Reference proteome</keyword>
<dbReference type="Pfam" id="PF04402">
    <property type="entry name" value="SIMPL"/>
    <property type="match status" value="1"/>
</dbReference>
<accession>A0A4Y1WSR0</accession>
<dbReference type="RefSeq" id="WP_141412489.1">
    <property type="nucleotide sequence ID" value="NZ_AP019735.1"/>
</dbReference>
<sequence length="233" mass="25670">MKKLILMAAVMLSVLPAAAQEQASKFDASYIQVWGQAEKEITPDEFYLSVTINEKDSKGKISIQTQERAMLDALKKLGVDTQKQLRVVDMSSEYFKKGNALAWKQFQLKLNTPEQVAQVFGSLNDLGISNVSMEKVTHSQLDQYKNEVRIAAMKSAQANAQTLAGAIGQKAGKCFYIYDSNNDVVPYYGNVFMARSMKAAVANDAAEAAGEAAGLDFKTIKLKYSIQAKFVLE</sequence>
<gene>
    <name evidence="1" type="ORF">A5CBH24_11700</name>
</gene>
<dbReference type="PANTHER" id="PTHR34387:SF1">
    <property type="entry name" value="PERIPLASMIC IMMUNOGENIC PROTEIN"/>
    <property type="match status" value="1"/>
</dbReference>
<dbReference type="GeneID" id="78341888"/>
<proteinExistence type="predicted"/>
<evidence type="ECO:0000313" key="2">
    <source>
        <dbReference type="Proteomes" id="UP000318946"/>
    </source>
</evidence>
<dbReference type="Gene3D" id="3.30.70.2970">
    <property type="entry name" value="Protein of unknown function (DUF541), domain 2"/>
    <property type="match status" value="1"/>
</dbReference>
<name>A0A4Y1WSR0_9BACT</name>